<evidence type="ECO:0000256" key="1">
    <source>
        <dbReference type="ARBA" id="ARBA00001933"/>
    </source>
</evidence>
<reference evidence="10 11" key="1">
    <citation type="submission" date="2014-07" db="EMBL/GenBank/DDBJ databases">
        <title>Draft genome of Clostridium sulfidigenes 113A isolated from sediments associated with methane hydrate from Krishna Godavari basin.</title>
        <authorList>
            <person name="Honkalas V.S."/>
            <person name="Dabir A.P."/>
            <person name="Arora P."/>
            <person name="Dhakephalkar P.K."/>
        </authorList>
    </citation>
    <scope>NUCLEOTIDE SEQUENCE [LARGE SCALE GENOMIC DNA]</scope>
    <source>
        <strain evidence="10 11">113A</strain>
    </source>
</reference>
<feature type="binding site" evidence="5">
    <location>
        <position position="244"/>
    </location>
    <ligand>
        <name>pyridoxal 5'-phosphate</name>
        <dbReference type="ChEBI" id="CHEBI:597326"/>
    </ligand>
</feature>
<dbReference type="InterPro" id="IPR000183">
    <property type="entry name" value="Orn/DAP/Arg_de-COase"/>
</dbReference>
<keyword evidence="11" id="KW-1185">Reference proteome</keyword>
<dbReference type="GO" id="GO:0009089">
    <property type="term" value="P:lysine biosynthetic process via diaminopimelate"/>
    <property type="evidence" value="ECO:0007669"/>
    <property type="project" value="UniProtKB-UniRule"/>
</dbReference>
<dbReference type="PRINTS" id="PR01181">
    <property type="entry name" value="DAPDCRBXLASE"/>
</dbReference>
<dbReference type="PANTHER" id="PTHR43727:SF2">
    <property type="entry name" value="GROUP IV DECARBOXYLASE"/>
    <property type="match status" value="1"/>
</dbReference>
<feature type="binding site" evidence="5">
    <location>
        <position position="358"/>
    </location>
    <ligand>
        <name>substrate</name>
    </ligand>
</feature>
<dbReference type="UniPathway" id="UPA00034">
    <property type="reaction ID" value="UER00027"/>
</dbReference>
<feature type="binding site" evidence="5">
    <location>
        <position position="326"/>
    </location>
    <ligand>
        <name>substrate</name>
    </ligand>
</feature>
<feature type="binding site" evidence="5">
    <location>
        <position position="387"/>
    </location>
    <ligand>
        <name>pyridoxal 5'-phosphate</name>
        <dbReference type="ChEBI" id="CHEBI:597326"/>
    </ligand>
</feature>
<dbReference type="InterPro" id="IPR009006">
    <property type="entry name" value="Ala_racemase/Decarboxylase_C"/>
</dbReference>
<feature type="binding site" evidence="5">
    <location>
        <position position="387"/>
    </location>
    <ligand>
        <name>substrate</name>
    </ligand>
</feature>
<dbReference type="GO" id="GO:0008836">
    <property type="term" value="F:diaminopimelate decarboxylase activity"/>
    <property type="evidence" value="ECO:0007669"/>
    <property type="project" value="UniProtKB-UniRule"/>
</dbReference>
<evidence type="ECO:0000256" key="8">
    <source>
        <dbReference type="RuleBase" id="RU003738"/>
    </source>
</evidence>
<evidence type="ECO:0000256" key="5">
    <source>
        <dbReference type="HAMAP-Rule" id="MF_02120"/>
    </source>
</evidence>
<dbReference type="SUPFAM" id="SSF51419">
    <property type="entry name" value="PLP-binding barrel"/>
    <property type="match status" value="1"/>
</dbReference>
<accession>A0A084JEZ5</accession>
<dbReference type="NCBIfam" id="TIGR01048">
    <property type="entry name" value="lysA"/>
    <property type="match status" value="1"/>
</dbReference>
<keyword evidence="4 5" id="KW-0456">Lyase</keyword>
<comment type="caution">
    <text evidence="10">The sequence shown here is derived from an EMBL/GenBank/DDBJ whole genome shotgun (WGS) entry which is preliminary data.</text>
</comment>
<dbReference type="PANTHER" id="PTHR43727">
    <property type="entry name" value="DIAMINOPIMELATE DECARBOXYLASE"/>
    <property type="match status" value="1"/>
</dbReference>
<dbReference type="InterPro" id="IPR029066">
    <property type="entry name" value="PLP-binding_barrel"/>
</dbReference>
<feature type="binding site" evidence="5">
    <location>
        <position position="330"/>
    </location>
    <ligand>
        <name>substrate</name>
    </ligand>
</feature>
<keyword evidence="2 5" id="KW-0210">Decarboxylase</keyword>
<evidence type="ECO:0000256" key="7">
    <source>
        <dbReference type="PIRSR" id="PIRSR600183-50"/>
    </source>
</evidence>
<dbReference type="InterPro" id="IPR002986">
    <property type="entry name" value="DAP_deCOOHase_LysA"/>
</dbReference>
<dbReference type="EMBL" id="JPMD01000011">
    <property type="protein sequence ID" value="KEZ87529.1"/>
    <property type="molecule type" value="Genomic_DNA"/>
</dbReference>
<feature type="binding site" evidence="5">
    <location>
        <position position="289"/>
    </location>
    <ligand>
        <name>substrate</name>
    </ligand>
</feature>
<organism evidence="10 11">
    <name type="scientific">Clostridium sulfidigenes</name>
    <dbReference type="NCBI Taxonomy" id="318464"/>
    <lineage>
        <taxon>Bacteria</taxon>
        <taxon>Bacillati</taxon>
        <taxon>Bacillota</taxon>
        <taxon>Clostridia</taxon>
        <taxon>Eubacteriales</taxon>
        <taxon>Clostridiaceae</taxon>
        <taxon>Clostridium</taxon>
    </lineage>
</organism>
<dbReference type="Gene3D" id="3.20.20.10">
    <property type="entry name" value="Alanine racemase"/>
    <property type="match status" value="1"/>
</dbReference>
<evidence type="ECO:0000313" key="10">
    <source>
        <dbReference type="EMBL" id="KEZ87529.1"/>
    </source>
</evidence>
<dbReference type="STRING" id="318464.IO99_05510"/>
<dbReference type="eggNOG" id="COG0019">
    <property type="taxonomic scope" value="Bacteria"/>
</dbReference>
<dbReference type="PRINTS" id="PR01179">
    <property type="entry name" value="ODADCRBXLASE"/>
</dbReference>
<feature type="domain" description="Orn/DAP/Arg decarboxylase 2 N-terminal" evidence="9">
    <location>
        <begin position="37"/>
        <end position="292"/>
    </location>
</feature>
<evidence type="ECO:0000259" key="9">
    <source>
        <dbReference type="Pfam" id="PF02784"/>
    </source>
</evidence>
<dbReference type="RefSeq" id="WP_035131080.1">
    <property type="nucleotide sequence ID" value="NZ_JPMD01000011.1"/>
</dbReference>
<dbReference type="CDD" id="cd06828">
    <property type="entry name" value="PLPDE_III_DapDC"/>
    <property type="match status" value="1"/>
</dbReference>
<feature type="binding site" evidence="5">
    <location>
        <begin position="286"/>
        <end position="289"/>
    </location>
    <ligand>
        <name>pyridoxal 5'-phosphate</name>
        <dbReference type="ChEBI" id="CHEBI:597326"/>
    </ligand>
</feature>
<dbReference type="HAMAP" id="MF_02120">
    <property type="entry name" value="LysA"/>
    <property type="match status" value="1"/>
</dbReference>
<gene>
    <name evidence="5" type="primary">lysA</name>
    <name evidence="10" type="ORF">IO99_05510</name>
</gene>
<comment type="function">
    <text evidence="5">Specifically catalyzes the decarboxylation of meso-diaminopimelate (meso-DAP) to L-lysine.</text>
</comment>
<protein>
    <recommendedName>
        <fullName evidence="5 6">Diaminopimelate decarboxylase</fullName>
        <shortName evidence="5">DAP decarboxylase</shortName>
        <shortName evidence="5">DAPDC</shortName>
        <ecNumber evidence="5 6">4.1.1.20</ecNumber>
    </recommendedName>
</protein>
<name>A0A084JEZ5_9CLOT</name>
<dbReference type="InterPro" id="IPR022644">
    <property type="entry name" value="De-COase2_N"/>
</dbReference>
<keyword evidence="5 8" id="KW-0457">Lysine biosynthesis</keyword>
<evidence type="ECO:0000313" key="11">
    <source>
        <dbReference type="Proteomes" id="UP000028542"/>
    </source>
</evidence>
<dbReference type="Gene3D" id="2.40.37.10">
    <property type="entry name" value="Lyase, Ornithine Decarboxylase, Chain A, domain 1"/>
    <property type="match status" value="1"/>
</dbReference>
<dbReference type="Pfam" id="PF02784">
    <property type="entry name" value="Orn_Arg_deC_N"/>
    <property type="match status" value="1"/>
</dbReference>
<comment type="pathway">
    <text evidence="5 8">Amino-acid biosynthesis; L-lysine biosynthesis via DAP pathway; L-lysine from DL-2,6-diaminopimelate: step 1/1.</text>
</comment>
<sequence>MLQNSIKEGNLYFYGCNVQELAQKYGTPLYVISEDCIRNKCKELKESFIEKYPNTKAFYASKAFLTLEMCKIMKEEGMGIDVVSGGELFVAIRAGIDPKDIMFHGNNKTTAELKMAIEYSVGRIVVDSLDELQVLDDLANEANKVVDILFRITPNIDCNTHKYISTGQKDSKFGIPLDDEIIKEAITIATTSRNINFRGIHFHVGSQLFDNSSHLKAIENAIRLMKKLKNDLDIEIEELNVGGGFGIKYLESDKPKSLSYFIDAIMEVIKKKTYENGLKMPKIFIEPGRWMVGEAGITLYTVGTIKDIPGVRTYVSIDGGLPDNPRTALYTAKYQAYLANKMDNERNKTVTIAGKCCESGDILIWDLMVPHSIERGDILSVMSTGAYNYSMASNYNKIPKPAVVMIKDGQERIIVRRESYEDLISMDVI</sequence>
<feature type="modified residue" description="N6-(pyridoxal phosphate)lysine" evidence="5 7">
    <location>
        <position position="62"/>
    </location>
</feature>
<evidence type="ECO:0000256" key="4">
    <source>
        <dbReference type="ARBA" id="ARBA00023239"/>
    </source>
</evidence>
<keyword evidence="5" id="KW-0028">Amino-acid biosynthesis</keyword>
<evidence type="ECO:0000256" key="3">
    <source>
        <dbReference type="ARBA" id="ARBA00022898"/>
    </source>
</evidence>
<dbReference type="GO" id="GO:0030170">
    <property type="term" value="F:pyridoxal phosphate binding"/>
    <property type="evidence" value="ECO:0007669"/>
    <property type="project" value="UniProtKB-UniRule"/>
</dbReference>
<evidence type="ECO:0000256" key="6">
    <source>
        <dbReference type="NCBIfam" id="TIGR01048"/>
    </source>
</evidence>
<feature type="active site" description="Proton donor" evidence="7">
    <location>
        <position position="357"/>
    </location>
</feature>
<keyword evidence="3 5" id="KW-0663">Pyridoxal phosphate</keyword>
<proteinExistence type="inferred from homology"/>
<comment type="cofactor">
    <cofactor evidence="1 5 7 8">
        <name>pyridoxal 5'-phosphate</name>
        <dbReference type="ChEBI" id="CHEBI:597326"/>
    </cofactor>
</comment>
<comment type="similarity">
    <text evidence="5">Belongs to the Orn/Lys/Arg decarboxylase class-II family. LysA subfamily.</text>
</comment>
<comment type="catalytic activity">
    <reaction evidence="5 8">
        <text>meso-2,6-diaminopimelate + H(+) = L-lysine + CO2</text>
        <dbReference type="Rhea" id="RHEA:15101"/>
        <dbReference type="ChEBI" id="CHEBI:15378"/>
        <dbReference type="ChEBI" id="CHEBI:16526"/>
        <dbReference type="ChEBI" id="CHEBI:32551"/>
        <dbReference type="ChEBI" id="CHEBI:57791"/>
        <dbReference type="EC" id="4.1.1.20"/>
    </reaction>
</comment>
<dbReference type="Proteomes" id="UP000028542">
    <property type="component" value="Unassembled WGS sequence"/>
</dbReference>
<dbReference type="FunFam" id="3.20.20.10:FF:000003">
    <property type="entry name" value="Diaminopimelate decarboxylase"/>
    <property type="match status" value="1"/>
</dbReference>
<dbReference type="SUPFAM" id="SSF50621">
    <property type="entry name" value="Alanine racemase C-terminal domain-like"/>
    <property type="match status" value="1"/>
</dbReference>
<dbReference type="EC" id="4.1.1.20" evidence="5 6"/>
<evidence type="ECO:0000256" key="2">
    <source>
        <dbReference type="ARBA" id="ARBA00022793"/>
    </source>
</evidence>
<comment type="subunit">
    <text evidence="5">Homodimer.</text>
</comment>
<dbReference type="AlphaFoldDB" id="A0A084JEZ5"/>